<dbReference type="PROSITE" id="PS51257">
    <property type="entry name" value="PROKAR_LIPOPROTEIN"/>
    <property type="match status" value="1"/>
</dbReference>
<dbReference type="Gene3D" id="1.10.260.40">
    <property type="entry name" value="lambda repressor-like DNA-binding domains"/>
    <property type="match status" value="1"/>
</dbReference>
<dbReference type="SMART" id="SM00530">
    <property type="entry name" value="HTH_XRE"/>
    <property type="match status" value="1"/>
</dbReference>
<evidence type="ECO:0000313" key="3">
    <source>
        <dbReference type="Proteomes" id="UP000054023"/>
    </source>
</evidence>
<comment type="caution">
    <text evidence="2">The sequence shown here is derived from an EMBL/GenBank/DDBJ whole genome shotgun (WGS) entry which is preliminary data.</text>
</comment>
<reference evidence="3" key="1">
    <citation type="submission" date="2015-12" db="EMBL/GenBank/DDBJ databases">
        <authorList>
            <person name="Nair G.R."/>
            <person name="Kaur G."/>
            <person name="Mayilraj S."/>
        </authorList>
    </citation>
    <scope>NUCLEOTIDE SEQUENCE [LARGE SCALE GENOMIC DNA]</scope>
    <source>
        <strain evidence="3">CD08_7</strain>
    </source>
</reference>
<feature type="domain" description="HTH cro/C1-type" evidence="1">
    <location>
        <begin position="9"/>
        <end position="52"/>
    </location>
</feature>
<dbReference type="InterPro" id="IPR001387">
    <property type="entry name" value="Cro/C1-type_HTH"/>
</dbReference>
<dbReference type="GO" id="GO:0003677">
    <property type="term" value="F:DNA binding"/>
    <property type="evidence" value="ECO:0007669"/>
    <property type="project" value="InterPro"/>
</dbReference>
<name>A0A0W8IG58_9MICC</name>
<accession>A0A0W8IG58</accession>
<evidence type="ECO:0000313" key="2">
    <source>
        <dbReference type="EMBL" id="KUG58942.1"/>
    </source>
</evidence>
<dbReference type="CDD" id="cd00093">
    <property type="entry name" value="HTH_XRE"/>
    <property type="match status" value="1"/>
</dbReference>
<dbReference type="Pfam" id="PF01381">
    <property type="entry name" value="HTH_3"/>
    <property type="match status" value="1"/>
</dbReference>
<organism evidence="2 3">
    <name type="scientific">Nesterenkonia jeotgali</name>
    <dbReference type="NCBI Taxonomy" id="317018"/>
    <lineage>
        <taxon>Bacteria</taxon>
        <taxon>Bacillati</taxon>
        <taxon>Actinomycetota</taxon>
        <taxon>Actinomycetes</taxon>
        <taxon>Micrococcales</taxon>
        <taxon>Micrococcaceae</taxon>
        <taxon>Nesterenkonia</taxon>
    </lineage>
</organism>
<dbReference type="SUPFAM" id="SSF47413">
    <property type="entry name" value="lambda repressor-like DNA-binding domains"/>
    <property type="match status" value="1"/>
</dbReference>
<dbReference type="Proteomes" id="UP000054023">
    <property type="component" value="Unassembled WGS sequence"/>
</dbReference>
<dbReference type="STRING" id="317018.AVL63_02660"/>
<dbReference type="InterPro" id="IPR010982">
    <property type="entry name" value="Lambda_DNA-bd_dom_sf"/>
</dbReference>
<keyword evidence="3" id="KW-1185">Reference proteome</keyword>
<gene>
    <name evidence="2" type="ORF">AVL63_02660</name>
</gene>
<dbReference type="AlphaFoldDB" id="A0A0W8IG58"/>
<sequence length="69" mass="7395">MRLLSGTPQQQFAIACGISPGYLSNIEAGRKQPADDMVKRLANELGVDLHEITYVVSSEAIFDTSKAAA</sequence>
<dbReference type="PROSITE" id="PS50943">
    <property type="entry name" value="HTH_CROC1"/>
    <property type="match status" value="1"/>
</dbReference>
<proteinExistence type="predicted"/>
<protein>
    <recommendedName>
        <fullName evidence="1">HTH cro/C1-type domain-containing protein</fullName>
    </recommendedName>
</protein>
<dbReference type="EMBL" id="LQBM01000003">
    <property type="protein sequence ID" value="KUG58942.1"/>
    <property type="molecule type" value="Genomic_DNA"/>
</dbReference>
<evidence type="ECO:0000259" key="1">
    <source>
        <dbReference type="PROSITE" id="PS50943"/>
    </source>
</evidence>